<protein>
    <submittedName>
        <fullName evidence="1">Uncharacterized protein</fullName>
    </submittedName>
</protein>
<name>A0ACC2XMA3_9TREE</name>
<dbReference type="EMBL" id="JASBWV010000010">
    <property type="protein sequence ID" value="KAJ9124484.1"/>
    <property type="molecule type" value="Genomic_DNA"/>
</dbReference>
<evidence type="ECO:0000313" key="1">
    <source>
        <dbReference type="EMBL" id="KAJ9124484.1"/>
    </source>
</evidence>
<evidence type="ECO:0000313" key="2">
    <source>
        <dbReference type="Proteomes" id="UP001234202"/>
    </source>
</evidence>
<proteinExistence type="predicted"/>
<reference evidence="1" key="1">
    <citation type="submission" date="2023-04" db="EMBL/GenBank/DDBJ databases">
        <title>Draft Genome sequencing of Naganishia species isolated from polar environments using Oxford Nanopore Technology.</title>
        <authorList>
            <person name="Leo P."/>
            <person name="Venkateswaran K."/>
        </authorList>
    </citation>
    <scope>NUCLEOTIDE SEQUENCE</scope>
    <source>
        <strain evidence="1">DBVPG 5303</strain>
    </source>
</reference>
<dbReference type="Proteomes" id="UP001234202">
    <property type="component" value="Unassembled WGS sequence"/>
</dbReference>
<accession>A0ACC2XMA3</accession>
<organism evidence="1 2">
    <name type="scientific">Naganishia onofrii</name>
    <dbReference type="NCBI Taxonomy" id="1851511"/>
    <lineage>
        <taxon>Eukaryota</taxon>
        <taxon>Fungi</taxon>
        <taxon>Dikarya</taxon>
        <taxon>Basidiomycota</taxon>
        <taxon>Agaricomycotina</taxon>
        <taxon>Tremellomycetes</taxon>
        <taxon>Filobasidiales</taxon>
        <taxon>Filobasidiaceae</taxon>
        <taxon>Naganishia</taxon>
    </lineage>
</organism>
<sequence length="338" mass="36729">MASTSSHHHQAPPGVQTHAQAAMQMYPELVVPGFEQSSQVFALVAESLGQKPRNARGRNTQPLENTKTVKRAEALRHIEATYQPQGLSKQEKDAQKQQVQGVGDVGYASKTRVATTGKRRQEVSKIDVKTADRRRREWIRRLKAVFEFEVTPSSSVSTTDQSQSLAPTHFYVDLHSTGLISLQPPAIMQKHGNPAEAPTWTRRNIVKLTISDRDLLAVAIGERVPVKLFSVGRLRIKGDIHKALLLGKLLSVTRSQIYADADAESPSHDLYDARPTLKTSKSTASNAIPGTDYGHNNDSAPVDGDLDAQGMQGQGAPAGGPEWGARGLGSQLGVRAKL</sequence>
<keyword evidence="2" id="KW-1185">Reference proteome</keyword>
<gene>
    <name evidence="1" type="ORF">QFC24_003275</name>
</gene>
<comment type="caution">
    <text evidence="1">The sequence shown here is derived from an EMBL/GenBank/DDBJ whole genome shotgun (WGS) entry which is preliminary data.</text>
</comment>